<dbReference type="OrthoDB" id="6121287at2"/>
<reference evidence="2 3" key="1">
    <citation type="submission" date="2017-07" db="EMBL/GenBank/DDBJ databases">
        <title>Annotated genome sequence of Bacterioplanes sanyensis isolated from Red Sea.</title>
        <authorList>
            <person name="Rehman Z.U."/>
        </authorList>
    </citation>
    <scope>NUCLEOTIDE SEQUENCE [LARGE SCALE GENOMIC DNA]</scope>
    <source>
        <strain evidence="2 3">NV9</strain>
    </source>
</reference>
<dbReference type="EMBL" id="CP022530">
    <property type="protein sequence ID" value="ASP39683.1"/>
    <property type="molecule type" value="Genomic_DNA"/>
</dbReference>
<dbReference type="KEGG" id="bsan:CHH28_13815"/>
<keyword evidence="1" id="KW-0175">Coiled coil</keyword>
<keyword evidence="3" id="KW-1185">Reference proteome</keyword>
<evidence type="ECO:0000256" key="1">
    <source>
        <dbReference type="SAM" id="Coils"/>
    </source>
</evidence>
<dbReference type="Proteomes" id="UP000202440">
    <property type="component" value="Chromosome"/>
</dbReference>
<evidence type="ECO:0000313" key="3">
    <source>
        <dbReference type="Proteomes" id="UP000202440"/>
    </source>
</evidence>
<name>A0A222FN88_9GAMM</name>
<sequence length="60" mass="6865">MNSTAVVNKALEANRRFTDLQDAKANLEQARRDLDAHVISQDEYQTITDVCLKIIRSCRD</sequence>
<organism evidence="2 3">
    <name type="scientific">Bacterioplanes sanyensis</name>
    <dbReference type="NCBI Taxonomy" id="1249553"/>
    <lineage>
        <taxon>Bacteria</taxon>
        <taxon>Pseudomonadati</taxon>
        <taxon>Pseudomonadota</taxon>
        <taxon>Gammaproteobacteria</taxon>
        <taxon>Oceanospirillales</taxon>
        <taxon>Oceanospirillaceae</taxon>
        <taxon>Bacterioplanes</taxon>
    </lineage>
</organism>
<evidence type="ECO:0000313" key="2">
    <source>
        <dbReference type="EMBL" id="ASP39683.1"/>
    </source>
</evidence>
<proteinExistence type="predicted"/>
<protein>
    <submittedName>
        <fullName evidence="2">Uncharacterized protein</fullName>
    </submittedName>
</protein>
<accession>A0A222FN88</accession>
<dbReference type="RefSeq" id="WP_094060858.1">
    <property type="nucleotide sequence ID" value="NZ_CP022530.1"/>
</dbReference>
<gene>
    <name evidence="2" type="ORF">CHH28_13815</name>
</gene>
<feature type="coiled-coil region" evidence="1">
    <location>
        <begin position="10"/>
        <end position="40"/>
    </location>
</feature>
<dbReference type="AlphaFoldDB" id="A0A222FN88"/>